<dbReference type="EMBL" id="CP041372">
    <property type="protein sequence ID" value="QKS70145.1"/>
    <property type="molecule type" value="Genomic_DNA"/>
</dbReference>
<sequence length="156" mass="17524">MREGLMVFVVCTVLLLIGCQQNGEETSSQAEPQADWPQYSLEEMIEEAELIALVHVNSVETEVSGEDDLLRQVAELEISEAIEGEPQGGKINLNQSTNFVEENEDYLMFLQQRDGYYYEVTNNAILVKEGDNYISTVVGSDGEFTKEELTEMITTN</sequence>
<dbReference type="KEGG" id="psua:FLK61_25585"/>
<accession>A0A859FD16</accession>
<evidence type="ECO:0000313" key="2">
    <source>
        <dbReference type="Proteomes" id="UP000318138"/>
    </source>
</evidence>
<protein>
    <submittedName>
        <fullName evidence="1">Uncharacterized protein</fullName>
    </submittedName>
</protein>
<proteinExistence type="predicted"/>
<dbReference type="RefSeq" id="WP_176008188.1">
    <property type="nucleotide sequence ID" value="NZ_CP041372.2"/>
</dbReference>
<organism evidence="1 2">
    <name type="scientific">Paenalkalicoccus suaedae</name>
    <dbReference type="NCBI Taxonomy" id="2592382"/>
    <lineage>
        <taxon>Bacteria</taxon>
        <taxon>Bacillati</taxon>
        <taxon>Bacillota</taxon>
        <taxon>Bacilli</taxon>
        <taxon>Bacillales</taxon>
        <taxon>Bacillaceae</taxon>
        <taxon>Paenalkalicoccus</taxon>
    </lineage>
</organism>
<name>A0A859FD16_9BACI</name>
<dbReference type="Proteomes" id="UP000318138">
    <property type="component" value="Chromosome"/>
</dbReference>
<dbReference type="PROSITE" id="PS51257">
    <property type="entry name" value="PROKAR_LIPOPROTEIN"/>
    <property type="match status" value="1"/>
</dbReference>
<evidence type="ECO:0000313" key="1">
    <source>
        <dbReference type="EMBL" id="QKS70145.1"/>
    </source>
</evidence>
<keyword evidence="2" id="KW-1185">Reference proteome</keyword>
<reference evidence="2" key="1">
    <citation type="submission" date="2019-07" db="EMBL/GenBank/DDBJ databases">
        <title>Bacillus alkalisoli sp. nov. isolated from saline soil.</title>
        <authorList>
            <person name="Sun J.-Q."/>
            <person name="Xu L."/>
        </authorList>
    </citation>
    <scope>NUCLEOTIDE SEQUENCE [LARGE SCALE GENOMIC DNA]</scope>
    <source>
        <strain evidence="2">M4U3P1</strain>
    </source>
</reference>
<dbReference type="AlphaFoldDB" id="A0A859FD16"/>
<gene>
    <name evidence="1" type="ORF">FLK61_25585</name>
</gene>